<comment type="caution">
    <text evidence="7">The sequence shown here is derived from an EMBL/GenBank/DDBJ whole genome shotgun (WGS) entry which is preliminary data.</text>
</comment>
<feature type="binding site" evidence="5">
    <location>
        <position position="44"/>
    </location>
    <ligand>
        <name>a divalent metal cation</name>
        <dbReference type="ChEBI" id="CHEBI:60240"/>
    </ligand>
</feature>
<dbReference type="InterPro" id="IPR036523">
    <property type="entry name" value="SurE-like_sf"/>
</dbReference>
<proteinExistence type="inferred from homology"/>
<dbReference type="Gene3D" id="3.40.1210.10">
    <property type="entry name" value="Survival protein SurE-like phosphatase/nucleotidase"/>
    <property type="match status" value="1"/>
</dbReference>
<accession>A0ABS7TYG2</accession>
<dbReference type="GO" id="GO:0008253">
    <property type="term" value="F:5'-nucleotidase activity"/>
    <property type="evidence" value="ECO:0007669"/>
    <property type="project" value="UniProtKB-EC"/>
</dbReference>
<gene>
    <name evidence="5 7" type="primary">surE</name>
    <name evidence="7" type="ORF">K7C98_29070</name>
</gene>
<dbReference type="EC" id="3.1.3.5" evidence="5"/>
<comment type="cofactor">
    <cofactor evidence="5">
        <name>a divalent metal cation</name>
        <dbReference type="ChEBI" id="CHEBI:60240"/>
    </cofactor>
    <text evidence="5">Binds 1 divalent metal cation per subunit.</text>
</comment>
<dbReference type="EMBL" id="JAIRAU010000040">
    <property type="protein sequence ID" value="MBZ5713307.1"/>
    <property type="molecule type" value="Genomic_DNA"/>
</dbReference>
<evidence type="ECO:0000256" key="5">
    <source>
        <dbReference type="HAMAP-Rule" id="MF_00060"/>
    </source>
</evidence>
<name>A0ABS7TYG2_9BACT</name>
<evidence type="ECO:0000313" key="8">
    <source>
        <dbReference type="Proteomes" id="UP001139031"/>
    </source>
</evidence>
<feature type="domain" description="Survival protein SurE-like phosphatase/nucleotidase" evidence="6">
    <location>
        <begin position="8"/>
        <end position="168"/>
    </location>
</feature>
<keyword evidence="8" id="KW-1185">Reference proteome</keyword>
<comment type="catalytic activity">
    <reaction evidence="1 5">
        <text>a ribonucleoside 5'-phosphate + H2O = a ribonucleoside + phosphate</text>
        <dbReference type="Rhea" id="RHEA:12484"/>
        <dbReference type="ChEBI" id="CHEBI:15377"/>
        <dbReference type="ChEBI" id="CHEBI:18254"/>
        <dbReference type="ChEBI" id="CHEBI:43474"/>
        <dbReference type="ChEBI" id="CHEBI:58043"/>
        <dbReference type="EC" id="3.1.3.5"/>
    </reaction>
</comment>
<dbReference type="Pfam" id="PF01975">
    <property type="entry name" value="SurE"/>
    <property type="match status" value="1"/>
</dbReference>
<sequence>MSSSRPLILVTNDDGILAPGILALAEAVAPLGDVVVCAPETERSGSSHAITLHSHLRVDEVRPGWHRVNGTPVDCVYLASLHLCERRPALVVSGVNPGYNLGSDVFYSGTVGGAAEGFIRGASAMAVSVHARESPRVAIPVVRTLARQLLAQPSLSLLNVNIPWISHSAPPPEGPPEVLAEGLPIVITRLGARPYVEQVERRQDPRGMAYFWIGGPPRDAGEHEGEDTWAVKRGFVSVTPLVLDITAPDLSPWQAMFSGATVQVDPRGDD</sequence>
<keyword evidence="3 5" id="KW-0479">Metal-binding</keyword>
<dbReference type="InterPro" id="IPR030048">
    <property type="entry name" value="SurE"/>
</dbReference>
<dbReference type="SUPFAM" id="SSF64167">
    <property type="entry name" value="SurE-like"/>
    <property type="match status" value="1"/>
</dbReference>
<dbReference type="InterPro" id="IPR002828">
    <property type="entry name" value="SurE-like_Pase/nucleotidase"/>
</dbReference>
<dbReference type="Proteomes" id="UP001139031">
    <property type="component" value="Unassembled WGS sequence"/>
</dbReference>
<dbReference type="GO" id="GO:0008254">
    <property type="term" value="F:3'-nucleotidase activity"/>
    <property type="evidence" value="ECO:0007669"/>
    <property type="project" value="UniProtKB-EC"/>
</dbReference>
<dbReference type="PANTHER" id="PTHR30457:SF0">
    <property type="entry name" value="PHOSPHATASE, PUTATIVE (AFU_ORTHOLOGUE AFUA_4G01070)-RELATED"/>
    <property type="match status" value="1"/>
</dbReference>
<evidence type="ECO:0000256" key="1">
    <source>
        <dbReference type="ARBA" id="ARBA00000815"/>
    </source>
</evidence>
<keyword evidence="5" id="KW-0963">Cytoplasm</keyword>
<dbReference type="HAMAP" id="MF_00060">
    <property type="entry name" value="SurE"/>
    <property type="match status" value="1"/>
</dbReference>
<comment type="similarity">
    <text evidence="2 5">Belongs to the SurE nucleotidase family.</text>
</comment>
<evidence type="ECO:0000256" key="2">
    <source>
        <dbReference type="ARBA" id="ARBA00011062"/>
    </source>
</evidence>
<dbReference type="RefSeq" id="WP_224195049.1">
    <property type="nucleotide sequence ID" value="NZ_JAIRAU010000040.1"/>
</dbReference>
<feature type="binding site" evidence="5">
    <location>
        <position position="14"/>
    </location>
    <ligand>
        <name>a divalent metal cation</name>
        <dbReference type="ChEBI" id="CHEBI:60240"/>
    </ligand>
</feature>
<organism evidence="7 8">
    <name type="scientific">Nannocystis pusilla</name>
    <dbReference type="NCBI Taxonomy" id="889268"/>
    <lineage>
        <taxon>Bacteria</taxon>
        <taxon>Pseudomonadati</taxon>
        <taxon>Myxococcota</taxon>
        <taxon>Polyangia</taxon>
        <taxon>Nannocystales</taxon>
        <taxon>Nannocystaceae</taxon>
        <taxon>Nannocystis</taxon>
    </lineage>
</organism>
<evidence type="ECO:0000256" key="4">
    <source>
        <dbReference type="ARBA" id="ARBA00022801"/>
    </source>
</evidence>
<reference evidence="7" key="1">
    <citation type="submission" date="2021-08" db="EMBL/GenBank/DDBJ databases">
        <authorList>
            <person name="Stevens D.C."/>
        </authorList>
    </citation>
    <scope>NUCLEOTIDE SEQUENCE</scope>
    <source>
        <strain evidence="7">DSM 53165</strain>
    </source>
</reference>
<dbReference type="PANTHER" id="PTHR30457">
    <property type="entry name" value="5'-NUCLEOTIDASE SURE"/>
    <property type="match status" value="1"/>
</dbReference>
<keyword evidence="4 5" id="KW-0378">Hydrolase</keyword>
<evidence type="ECO:0000259" key="6">
    <source>
        <dbReference type="Pfam" id="PF01975"/>
    </source>
</evidence>
<evidence type="ECO:0000256" key="3">
    <source>
        <dbReference type="ARBA" id="ARBA00022723"/>
    </source>
</evidence>
<evidence type="ECO:0000313" key="7">
    <source>
        <dbReference type="EMBL" id="MBZ5713307.1"/>
    </source>
</evidence>
<feature type="binding site" evidence="5">
    <location>
        <position position="13"/>
    </location>
    <ligand>
        <name>a divalent metal cation</name>
        <dbReference type="ChEBI" id="CHEBI:60240"/>
    </ligand>
</feature>
<comment type="function">
    <text evidence="5">Nucleotidase that shows phosphatase activity on nucleoside 5'-monophosphates.</text>
</comment>
<comment type="subcellular location">
    <subcellularLocation>
        <location evidence="5">Cytoplasm</location>
    </subcellularLocation>
</comment>
<feature type="binding site" evidence="5">
    <location>
        <position position="96"/>
    </location>
    <ligand>
        <name>a divalent metal cation</name>
        <dbReference type="ChEBI" id="CHEBI:60240"/>
    </ligand>
</feature>
<dbReference type="NCBIfam" id="TIGR00087">
    <property type="entry name" value="surE"/>
    <property type="match status" value="1"/>
</dbReference>
<keyword evidence="5" id="KW-0547">Nucleotide-binding</keyword>
<protein>
    <recommendedName>
        <fullName evidence="5">5'-nucleotidase SurE</fullName>
        <ecNumber evidence="5">3.1.3.5</ecNumber>
    </recommendedName>
    <alternativeName>
        <fullName evidence="5">Nucleoside 5'-monophosphate phosphohydrolase</fullName>
    </alternativeName>
</protein>